<name>A0AAV9IW98_CYACA</name>
<proteinExistence type="predicted"/>
<dbReference type="GO" id="GO:0005737">
    <property type="term" value="C:cytoplasm"/>
    <property type="evidence" value="ECO:0007669"/>
    <property type="project" value="TreeGrafter"/>
</dbReference>
<feature type="compositionally biased region" description="Low complexity" evidence="2">
    <location>
        <begin position="101"/>
        <end position="111"/>
    </location>
</feature>
<evidence type="ECO:0000256" key="2">
    <source>
        <dbReference type="SAM" id="MobiDB-lite"/>
    </source>
</evidence>
<sequence>MSTGEVVWSMLHRDETGWASTPRQGPANPTEQRQSGELAAKSVENGDPGIESPVTMIQLRGGPAAGAAGPGQSGPLVRREVAARIRQILRRGLGRLEGRRPAPSASSPEPETGCFCVRSGTSDTAGEAKEASPDPDTERLSHSALAVEPVRHWDADIERRVSLCIQCLMESRCLETAGIFGASGSVEAIERLREQLSAGTTAIPAQTSPHTVVGLLKETLRCTRPTLLSPGVYRCYLSMARESSVARTWEEAINMFRLWQRVAADSPTSRRKELLLDLLLLLRQVSLMSASNKMTSRNLAMVMAPCTCDWDPLKSNALEQLHVMTDMLQYLIDKAEALAELEGRVPQLARDRPAAVTVSPGAEDQTTTSAFYEGDPPSAASSLLVAGISKLSPLRGHNGSRDERTEK</sequence>
<dbReference type="SUPFAM" id="SSF48350">
    <property type="entry name" value="GTPase activation domain, GAP"/>
    <property type="match status" value="1"/>
</dbReference>
<keyword evidence="5" id="KW-1185">Reference proteome</keyword>
<evidence type="ECO:0000256" key="1">
    <source>
        <dbReference type="ARBA" id="ARBA00022468"/>
    </source>
</evidence>
<dbReference type="EMBL" id="JANCYW010000009">
    <property type="protein sequence ID" value="KAK4536563.1"/>
    <property type="molecule type" value="Genomic_DNA"/>
</dbReference>
<protein>
    <recommendedName>
        <fullName evidence="3">Rho-GAP domain-containing protein</fullName>
    </recommendedName>
</protein>
<dbReference type="PANTHER" id="PTHR14963:SF7">
    <property type="entry name" value="RHO GTPASE-ACTIVATING PROTEIN 19"/>
    <property type="match status" value="1"/>
</dbReference>
<feature type="region of interest" description="Disordered" evidence="2">
    <location>
        <begin position="352"/>
        <end position="375"/>
    </location>
</feature>
<dbReference type="PROSITE" id="PS50238">
    <property type="entry name" value="RHOGAP"/>
    <property type="match status" value="1"/>
</dbReference>
<evidence type="ECO:0000313" key="4">
    <source>
        <dbReference type="EMBL" id="KAK4536563.1"/>
    </source>
</evidence>
<dbReference type="GO" id="GO:0051056">
    <property type="term" value="P:regulation of small GTPase mediated signal transduction"/>
    <property type="evidence" value="ECO:0007669"/>
    <property type="project" value="TreeGrafter"/>
</dbReference>
<keyword evidence="1" id="KW-0343">GTPase activation</keyword>
<dbReference type="PANTHER" id="PTHR14963">
    <property type="entry name" value="RHO GTPASE ACTIVATING PROTEIN 18,19-RELATED"/>
    <property type="match status" value="1"/>
</dbReference>
<evidence type="ECO:0000259" key="3">
    <source>
        <dbReference type="PROSITE" id="PS50238"/>
    </source>
</evidence>
<dbReference type="Pfam" id="PF00620">
    <property type="entry name" value="RhoGAP"/>
    <property type="match status" value="1"/>
</dbReference>
<feature type="domain" description="Rho-GAP" evidence="3">
    <location>
        <begin position="143"/>
        <end position="339"/>
    </location>
</feature>
<dbReference type="GO" id="GO:0005096">
    <property type="term" value="F:GTPase activator activity"/>
    <property type="evidence" value="ECO:0007669"/>
    <property type="project" value="UniProtKB-KW"/>
</dbReference>
<dbReference type="InterPro" id="IPR008936">
    <property type="entry name" value="Rho_GTPase_activation_prot"/>
</dbReference>
<dbReference type="SMART" id="SM00324">
    <property type="entry name" value="RhoGAP"/>
    <property type="match status" value="1"/>
</dbReference>
<dbReference type="InterPro" id="IPR000198">
    <property type="entry name" value="RhoGAP_dom"/>
</dbReference>
<feature type="region of interest" description="Disordered" evidence="2">
    <location>
        <begin position="1"/>
        <end position="54"/>
    </location>
</feature>
<feature type="region of interest" description="Disordered" evidence="2">
    <location>
        <begin position="94"/>
        <end position="141"/>
    </location>
</feature>
<dbReference type="Gene3D" id="1.10.555.10">
    <property type="entry name" value="Rho GTPase activation protein"/>
    <property type="match status" value="1"/>
</dbReference>
<evidence type="ECO:0000313" key="5">
    <source>
        <dbReference type="Proteomes" id="UP001301350"/>
    </source>
</evidence>
<dbReference type="AlphaFoldDB" id="A0AAV9IW98"/>
<dbReference type="CDD" id="cd00159">
    <property type="entry name" value="RhoGAP"/>
    <property type="match status" value="1"/>
</dbReference>
<organism evidence="4 5">
    <name type="scientific">Cyanidium caldarium</name>
    <name type="common">Red alga</name>
    <dbReference type="NCBI Taxonomy" id="2771"/>
    <lineage>
        <taxon>Eukaryota</taxon>
        <taxon>Rhodophyta</taxon>
        <taxon>Bangiophyceae</taxon>
        <taxon>Cyanidiales</taxon>
        <taxon>Cyanidiaceae</taxon>
        <taxon>Cyanidium</taxon>
    </lineage>
</organism>
<comment type="caution">
    <text evidence="4">The sequence shown here is derived from an EMBL/GenBank/DDBJ whole genome shotgun (WGS) entry which is preliminary data.</text>
</comment>
<dbReference type="Proteomes" id="UP001301350">
    <property type="component" value="Unassembled WGS sequence"/>
</dbReference>
<feature type="compositionally biased region" description="Basic and acidic residues" evidence="2">
    <location>
        <begin position="126"/>
        <end position="141"/>
    </location>
</feature>
<dbReference type="GO" id="GO:0007165">
    <property type="term" value="P:signal transduction"/>
    <property type="evidence" value="ECO:0007669"/>
    <property type="project" value="InterPro"/>
</dbReference>
<reference evidence="4 5" key="1">
    <citation type="submission" date="2022-07" db="EMBL/GenBank/DDBJ databases">
        <title>Genome-wide signatures of adaptation to extreme environments.</title>
        <authorList>
            <person name="Cho C.H."/>
            <person name="Yoon H.S."/>
        </authorList>
    </citation>
    <scope>NUCLEOTIDE SEQUENCE [LARGE SCALE GENOMIC DNA]</scope>
    <source>
        <strain evidence="4 5">DBV 063 E5</strain>
    </source>
</reference>
<accession>A0AAV9IW98</accession>
<gene>
    <name evidence="4" type="ORF">CDCA_CDCA09G2588</name>
</gene>
<feature type="compositionally biased region" description="Polar residues" evidence="2">
    <location>
        <begin position="18"/>
        <end position="35"/>
    </location>
</feature>